<dbReference type="Gene3D" id="2.30.300.10">
    <property type="entry name" value="Baseplate protein-like domain - beta roll fold"/>
    <property type="match status" value="1"/>
</dbReference>
<evidence type="ECO:0000259" key="3">
    <source>
        <dbReference type="Pfam" id="PF22174"/>
    </source>
</evidence>
<dbReference type="Proteomes" id="UP000254651">
    <property type="component" value="Unassembled WGS sequence"/>
</dbReference>
<proteinExistence type="predicted"/>
<dbReference type="InterPro" id="IPR054482">
    <property type="entry name" value="NMB1110-like_3rd"/>
</dbReference>
<accession>A0A378UIN4</accession>
<reference evidence="6 7" key="1">
    <citation type="submission" date="2018-06" db="EMBL/GenBank/DDBJ databases">
        <authorList>
            <consortium name="Pathogen Informatics"/>
            <person name="Doyle S."/>
        </authorList>
    </citation>
    <scope>NUCLEOTIDE SEQUENCE [LARGE SCALE GENOMIC DNA]</scope>
    <source>
        <strain evidence="6 7">NCTC10295</strain>
    </source>
</reference>
<dbReference type="InterPro" id="IPR026276">
    <property type="entry name" value="Baseplate_GpP"/>
</dbReference>
<evidence type="ECO:0000259" key="5">
    <source>
        <dbReference type="Pfam" id="PF22630"/>
    </source>
</evidence>
<gene>
    <name evidence="6" type="ORF">NCTC10295_01103</name>
</gene>
<dbReference type="RefSeq" id="WP_066076156.1">
    <property type="nucleotide sequence ID" value="NZ_CP181246.1"/>
</dbReference>
<evidence type="ECO:0000256" key="1">
    <source>
        <dbReference type="SAM" id="MobiDB-lite"/>
    </source>
</evidence>
<dbReference type="PIRSF" id="PIRSF004440">
    <property type="entry name" value="GpP"/>
    <property type="match status" value="1"/>
</dbReference>
<dbReference type="Gene3D" id="3.30.1920.10">
    <property type="entry name" value="Baseplate protein-like domains - 2 layer sandwich fold"/>
    <property type="match status" value="1"/>
</dbReference>
<dbReference type="EMBL" id="UGQS01000002">
    <property type="protein sequence ID" value="STZ76342.1"/>
    <property type="molecule type" value="Genomic_DNA"/>
</dbReference>
<protein>
    <submittedName>
        <fullName evidence="6">Putative phage tail protein</fullName>
    </submittedName>
</protein>
<evidence type="ECO:0000313" key="6">
    <source>
        <dbReference type="EMBL" id="STZ76342.1"/>
    </source>
</evidence>
<dbReference type="InterPro" id="IPR049354">
    <property type="entry name" value="GpP-like_N"/>
</dbReference>
<dbReference type="InterPro" id="IPR054034">
    <property type="entry name" value="NMB1110-like_C"/>
</dbReference>
<dbReference type="AlphaFoldDB" id="A0A378UIN4"/>
<dbReference type="Pfam" id="PF21683">
    <property type="entry name" value="GpP-like_1st"/>
    <property type="match status" value="1"/>
</dbReference>
<feature type="domain" description="Tail protein NMB1110-like C-terminal" evidence="3">
    <location>
        <begin position="272"/>
        <end position="340"/>
    </location>
</feature>
<sequence>MRNNPYTHQTAIRIGGQEHRDWQSYSIDSDFLIPADGFELSVGLHDAAGGIPDLSGETCEVLVDGQVVLTGIIDNQSDDKSKGRRDLRLVGRDLAGLLVDCSAPQLNVQGMSVLEAAKKLVEPWPHIVKVELRAEQDEPLDKIDIEPGETVWQALTKIANSAGLHPWFTPDGVLAVGGADYSSEPVATLCWSRADTRRNVQEIQIERGIENRYSEVTFLGQSHAKRGDGSKHDLKWVYHDPTMTLHRPKTVVIADAENLAALQKQAKKQLADWRLEGFTLTATVGGHATESGVLWQPGQRVHVIDEEEGIDGIFFLMGRRFGLTRSGGTVTELRLKEDGVWTPDAYKAKAEKARKRKGRKKGVTDKRKPVAGRGGKTAVRKKTTQKGLAVFE</sequence>
<feature type="domain" description="Baseplate hub protein gp44-like N-terminal" evidence="2">
    <location>
        <begin position="11"/>
        <end position="93"/>
    </location>
</feature>
<feature type="domain" description="Tail protein NMB1110-like third" evidence="5">
    <location>
        <begin position="212"/>
        <end position="270"/>
    </location>
</feature>
<dbReference type="Gene3D" id="3.55.50.10">
    <property type="entry name" value="Baseplate protein-like domains"/>
    <property type="match status" value="1"/>
</dbReference>
<feature type="domain" description="Baseplate hub protein gp44/GpP-like second" evidence="4">
    <location>
        <begin position="95"/>
        <end position="177"/>
    </location>
</feature>
<evidence type="ECO:0000313" key="7">
    <source>
        <dbReference type="Proteomes" id="UP000254651"/>
    </source>
</evidence>
<evidence type="ECO:0000259" key="2">
    <source>
        <dbReference type="Pfam" id="PF21683"/>
    </source>
</evidence>
<dbReference type="SUPFAM" id="SSF69279">
    <property type="entry name" value="Phage tail proteins"/>
    <property type="match status" value="2"/>
</dbReference>
<feature type="compositionally biased region" description="Basic residues" evidence="1">
    <location>
        <begin position="352"/>
        <end position="361"/>
    </location>
</feature>
<dbReference type="Pfam" id="PF22630">
    <property type="entry name" value="NMB1110_3rd"/>
    <property type="match status" value="1"/>
</dbReference>
<dbReference type="Pfam" id="PF22174">
    <property type="entry name" value="NMB1110-like_C"/>
    <property type="match status" value="1"/>
</dbReference>
<dbReference type="InterPro" id="IPR053981">
    <property type="entry name" value="Gp44/GpP-like_2nd"/>
</dbReference>
<evidence type="ECO:0000259" key="4">
    <source>
        <dbReference type="Pfam" id="PF22255"/>
    </source>
</evidence>
<feature type="region of interest" description="Disordered" evidence="1">
    <location>
        <begin position="349"/>
        <end position="392"/>
    </location>
</feature>
<dbReference type="Pfam" id="PF22255">
    <property type="entry name" value="Gp44-like_2nd"/>
    <property type="match status" value="1"/>
</dbReference>
<organism evidence="6 7">
    <name type="scientific">Bergeriella denitrificans</name>
    <name type="common">Neisseria denitrificans</name>
    <dbReference type="NCBI Taxonomy" id="494"/>
    <lineage>
        <taxon>Bacteria</taxon>
        <taxon>Pseudomonadati</taxon>
        <taxon>Pseudomonadota</taxon>
        <taxon>Betaproteobacteria</taxon>
        <taxon>Neisseriales</taxon>
        <taxon>Neisseriaceae</taxon>
        <taxon>Bergeriella</taxon>
    </lineage>
</organism>
<dbReference type="InterPro" id="IPR023399">
    <property type="entry name" value="Baseplate-like_2-layer_sand"/>
</dbReference>
<name>A0A378UIN4_BERDE</name>
<keyword evidence="7" id="KW-1185">Reference proteome</keyword>